<feature type="non-terminal residue" evidence="3">
    <location>
        <position position="139"/>
    </location>
</feature>
<dbReference type="Pfam" id="PF02481">
    <property type="entry name" value="DNA_processg_A"/>
    <property type="match status" value="1"/>
</dbReference>
<comment type="similarity">
    <text evidence="1">Belongs to the DprA/Smf family.</text>
</comment>
<proteinExistence type="inferred from homology"/>
<organism evidence="3 4">
    <name type="scientific">Ameyamaea chiangmaiensis</name>
    <dbReference type="NCBI Taxonomy" id="442969"/>
    <lineage>
        <taxon>Bacteria</taxon>
        <taxon>Pseudomonadati</taxon>
        <taxon>Pseudomonadota</taxon>
        <taxon>Alphaproteobacteria</taxon>
        <taxon>Acetobacterales</taxon>
        <taxon>Acetobacteraceae</taxon>
        <taxon>Ameyamaea</taxon>
    </lineage>
</organism>
<dbReference type="AlphaFoldDB" id="A0A850PLG6"/>
<keyword evidence="4" id="KW-1185">Reference proteome</keyword>
<evidence type="ECO:0000313" key="4">
    <source>
        <dbReference type="Proteomes" id="UP000585665"/>
    </source>
</evidence>
<dbReference type="PANTHER" id="PTHR43022:SF1">
    <property type="entry name" value="PROTEIN SMF"/>
    <property type="match status" value="1"/>
</dbReference>
<dbReference type="EMBL" id="JABXXR010000311">
    <property type="protein sequence ID" value="NVN42181.1"/>
    <property type="molecule type" value="Genomic_DNA"/>
</dbReference>
<dbReference type="InterPro" id="IPR003488">
    <property type="entry name" value="DprA"/>
</dbReference>
<accession>A0A850PLG6</accession>
<sequence>MTGGPPAGPRLAAYLRLARTENVGPRTYRRLLREFDTPEAALAAVPDKARKAGLGRALRVPTTAQIEDEIAATQALGGRILLLGDRLYPETLAAIPDAPSVLSVLGDAALLSRRHVGIVGARNASAAGMRVAESLAADL</sequence>
<evidence type="ECO:0000313" key="3">
    <source>
        <dbReference type="EMBL" id="NVN42181.1"/>
    </source>
</evidence>
<name>A0A850PLG6_9PROT</name>
<reference evidence="3 4" key="1">
    <citation type="submission" date="2020-06" db="EMBL/GenBank/DDBJ databases">
        <title>Description of novel acetic acid bacteria.</title>
        <authorList>
            <person name="Sombolestani A."/>
        </authorList>
    </citation>
    <scope>NUCLEOTIDE SEQUENCE [LARGE SCALE GENOMIC DNA]</scope>
    <source>
        <strain evidence="3 4">LMG 27010</strain>
    </source>
</reference>
<protein>
    <submittedName>
        <fullName evidence="3">DNA-processing protein DprA</fullName>
    </submittedName>
</protein>
<dbReference type="RefSeq" id="WP_176614974.1">
    <property type="nucleotide sequence ID" value="NZ_JABXXR010000311.1"/>
</dbReference>
<gene>
    <name evidence="3" type="ORF">HUK82_16675</name>
</gene>
<feature type="domain" description="Smf/DprA SLOG" evidence="2">
    <location>
        <begin position="80"/>
        <end position="139"/>
    </location>
</feature>
<evidence type="ECO:0000256" key="1">
    <source>
        <dbReference type="ARBA" id="ARBA00006525"/>
    </source>
</evidence>
<dbReference type="Pfam" id="PF21102">
    <property type="entry name" value="DprA_N"/>
    <property type="match status" value="1"/>
</dbReference>
<dbReference type="GO" id="GO:0009294">
    <property type="term" value="P:DNA-mediated transformation"/>
    <property type="evidence" value="ECO:0007669"/>
    <property type="project" value="InterPro"/>
</dbReference>
<dbReference type="PANTHER" id="PTHR43022">
    <property type="entry name" value="PROTEIN SMF"/>
    <property type="match status" value="1"/>
</dbReference>
<dbReference type="InterPro" id="IPR057666">
    <property type="entry name" value="DrpA_SLOG"/>
</dbReference>
<evidence type="ECO:0000259" key="2">
    <source>
        <dbReference type="Pfam" id="PF02481"/>
    </source>
</evidence>
<dbReference type="SUPFAM" id="SSF102405">
    <property type="entry name" value="MCP/YpsA-like"/>
    <property type="match status" value="1"/>
</dbReference>
<dbReference type="Proteomes" id="UP000585665">
    <property type="component" value="Unassembled WGS sequence"/>
</dbReference>
<comment type="caution">
    <text evidence="3">The sequence shown here is derived from an EMBL/GenBank/DDBJ whole genome shotgun (WGS) entry which is preliminary data.</text>
</comment>
<dbReference type="Gene3D" id="3.40.50.450">
    <property type="match status" value="1"/>
</dbReference>